<accession>A0ABY9EIP4</accession>
<feature type="region of interest" description="Disordered" evidence="1">
    <location>
        <begin position="84"/>
        <end position="104"/>
    </location>
</feature>
<proteinExistence type="predicted"/>
<evidence type="ECO:0000259" key="2">
    <source>
        <dbReference type="Pfam" id="PF01396"/>
    </source>
</evidence>
<keyword evidence="3" id="KW-0238">DNA-binding</keyword>
<dbReference type="Pfam" id="PF01396">
    <property type="entry name" value="Zn_ribbon_Top1"/>
    <property type="match status" value="2"/>
</dbReference>
<dbReference type="Gene3D" id="3.30.65.10">
    <property type="entry name" value="Bacterial Topoisomerase I, domain 1"/>
    <property type="match status" value="2"/>
</dbReference>
<keyword evidence="4" id="KW-1185">Reference proteome</keyword>
<dbReference type="GO" id="GO:0003677">
    <property type="term" value="F:DNA binding"/>
    <property type="evidence" value="ECO:0007669"/>
    <property type="project" value="UniProtKB-KW"/>
</dbReference>
<organism evidence="3 4">
    <name type="scientific">Microbulbifer spongiae</name>
    <dbReference type="NCBI Taxonomy" id="2944933"/>
    <lineage>
        <taxon>Bacteria</taxon>
        <taxon>Pseudomonadati</taxon>
        <taxon>Pseudomonadota</taxon>
        <taxon>Gammaproteobacteria</taxon>
        <taxon>Cellvibrionales</taxon>
        <taxon>Microbulbiferaceae</taxon>
        <taxon>Microbulbifer</taxon>
    </lineage>
</organism>
<evidence type="ECO:0000313" key="3">
    <source>
        <dbReference type="EMBL" id="WKD51605.1"/>
    </source>
</evidence>
<gene>
    <name evidence="3" type="ORF">M8T91_06870</name>
</gene>
<evidence type="ECO:0000256" key="1">
    <source>
        <dbReference type="SAM" id="MobiDB-lite"/>
    </source>
</evidence>
<name>A0ABY9EIP4_9GAMM</name>
<evidence type="ECO:0000313" key="4">
    <source>
        <dbReference type="Proteomes" id="UP001321520"/>
    </source>
</evidence>
<dbReference type="Proteomes" id="UP001321520">
    <property type="component" value="Chromosome"/>
</dbReference>
<sequence length="158" mass="17822">MTALWHQQQKDIEAGNIKLKAFLQGLVSTVTKEVEEVRARGLDIEVKGHHCPTCKKHLLRKTKGKSGYFWGCRGYPDCKATFPNKGSKPDFNSKPKSTGQATDHACPECEKGKLVKRTGKSKKTKKSFNWYGCDQFPTCKARFFEKDGKPEIPDQEDA</sequence>
<reference evidence="3 4" key="1">
    <citation type="submission" date="2022-05" db="EMBL/GenBank/DDBJ databases">
        <title>Microbulbifer sp. nov., isolated from sponge.</title>
        <authorList>
            <person name="Gao L."/>
        </authorList>
    </citation>
    <scope>NUCLEOTIDE SEQUENCE [LARGE SCALE GENOMIC DNA]</scope>
    <source>
        <strain evidence="3 4">MI-G</strain>
    </source>
</reference>
<dbReference type="SUPFAM" id="SSF57783">
    <property type="entry name" value="Zinc beta-ribbon"/>
    <property type="match status" value="1"/>
</dbReference>
<protein>
    <submittedName>
        <fullName evidence="3">Topoisomerase DNA-binding C4 zinc finger domain-containing protein</fullName>
    </submittedName>
</protein>
<feature type="domain" description="DNA topoisomerase type IA zn finger" evidence="2">
    <location>
        <begin position="105"/>
        <end position="144"/>
    </location>
</feature>
<dbReference type="InterPro" id="IPR013498">
    <property type="entry name" value="Topo_IA_Znf"/>
</dbReference>
<dbReference type="EMBL" id="CP098023">
    <property type="protein sequence ID" value="WKD51605.1"/>
    <property type="molecule type" value="Genomic_DNA"/>
</dbReference>
<feature type="domain" description="DNA topoisomerase type IA zn finger" evidence="2">
    <location>
        <begin position="50"/>
        <end position="84"/>
    </location>
</feature>